<evidence type="ECO:0000313" key="1">
    <source>
        <dbReference type="EMBL" id="MIV42778.1"/>
    </source>
</evidence>
<name>A0A402WB13_SALER</name>
<reference evidence="1" key="1">
    <citation type="submission" date="2018-07" db="EMBL/GenBank/DDBJ databases">
        <authorList>
            <consortium name="GenomeTrakr network: Whole genome sequencing for foodborne pathogen traceback"/>
        </authorList>
    </citation>
    <scope>NUCLEOTIDE SEQUENCE [LARGE SCALE GENOMIC DNA]</scope>
    <source>
        <strain evidence="1">CFSAN048114</strain>
    </source>
</reference>
<protein>
    <submittedName>
        <fullName evidence="1">Uncharacterized protein</fullName>
    </submittedName>
</protein>
<sequence>MKEINSNTSAANKKLVPWFKTMGKQIGLPQYQIAAVLKEQKVRIDKLNYVSAYWVSIALTQDIRGRDGLWNVYGKLALILERCKYIPCGSRACAYCTAAQQLHYQGWDVTGKHKLYQGPAVRIDFFNLDDPNSSCHWDENKLVEMHGDGMLK</sequence>
<dbReference type="EMBL" id="RSUV01000002">
    <property type="protein sequence ID" value="MIV42778.1"/>
    <property type="molecule type" value="Genomic_DNA"/>
</dbReference>
<dbReference type="Proteomes" id="UP000839530">
    <property type="component" value="Unassembled WGS sequence"/>
</dbReference>
<accession>A0A402WB13</accession>
<comment type="caution">
    <text evidence="1">The sequence shown here is derived from an EMBL/GenBank/DDBJ whole genome shotgun (WGS) entry which is preliminary data.</text>
</comment>
<gene>
    <name evidence="1" type="ORF">A7E06_04155</name>
</gene>
<dbReference type="AlphaFoldDB" id="A0A402WB13"/>
<organism evidence="1">
    <name type="scientific">Salmonella enterica</name>
    <name type="common">Salmonella choleraesuis</name>
    <dbReference type="NCBI Taxonomy" id="28901"/>
    <lineage>
        <taxon>Bacteria</taxon>
        <taxon>Pseudomonadati</taxon>
        <taxon>Pseudomonadota</taxon>
        <taxon>Gammaproteobacteria</taxon>
        <taxon>Enterobacterales</taxon>
        <taxon>Enterobacteriaceae</taxon>
        <taxon>Salmonella</taxon>
    </lineage>
</organism>
<proteinExistence type="predicted"/>